<dbReference type="GeneID" id="71516351"/>
<dbReference type="CDD" id="cd09008">
    <property type="entry name" value="MTAN"/>
    <property type="match status" value="1"/>
</dbReference>
<dbReference type="NCBIfam" id="TIGR01704">
    <property type="entry name" value="MTA_SAH-Nsdase"/>
    <property type="match status" value="1"/>
</dbReference>
<dbReference type="GO" id="GO:0008930">
    <property type="term" value="F:methylthioadenosine nucleosidase activity"/>
    <property type="evidence" value="ECO:0007669"/>
    <property type="project" value="InterPro"/>
</dbReference>
<protein>
    <recommendedName>
        <fullName evidence="2">adenosylhomocysteine nucleosidase</fullName>
        <ecNumber evidence="2">3.2.2.9</ecNumber>
    </recommendedName>
</protein>
<sequence>MKTILKALGLLAILLTVVVIGGCGSSNAEGGNSSSEQEDATKPVAVQGAMDVEVSALLDEMEDYKTEQQGGYTFYVGEIDDIPVVVSRTEVGMVHAAASTTLLIDEYEPKAIINQGTAGGHNPNIHVFDTIIGTEVMNIGSIKTDHLDDEKGMEPGSWHFMKTQMREDGDIKEVASFKSDPELVEKAWNVKEKYEYGNVVKGKIGSADVWNREIDRIQWFHEKAGTDAEEMEAASVAQVAEGFDIPYLSIRTVSNSEVTNDGIEDLEKAGQYGAEFAIEVVKEIGK</sequence>
<evidence type="ECO:0000313" key="8">
    <source>
        <dbReference type="Proteomes" id="UP000182945"/>
    </source>
</evidence>
<dbReference type="KEGG" id="vhl:BME96_18230"/>
<evidence type="ECO:0000256" key="1">
    <source>
        <dbReference type="ARBA" id="ARBA00004945"/>
    </source>
</evidence>
<dbReference type="GO" id="GO:0008782">
    <property type="term" value="F:adenosylhomocysteine nucleosidase activity"/>
    <property type="evidence" value="ECO:0007669"/>
    <property type="project" value="UniProtKB-EC"/>
</dbReference>
<name>A0AAC9NMU6_VIRHA</name>
<organism evidence="7 8">
    <name type="scientific">Virgibacillus halodenitrificans</name>
    <name type="common">Bacillus halodenitrificans</name>
    <dbReference type="NCBI Taxonomy" id="1482"/>
    <lineage>
        <taxon>Bacteria</taxon>
        <taxon>Bacillati</taxon>
        <taxon>Bacillota</taxon>
        <taxon>Bacilli</taxon>
        <taxon>Bacillales</taxon>
        <taxon>Bacillaceae</taxon>
        <taxon>Virgibacillus</taxon>
    </lineage>
</organism>
<dbReference type="Gene3D" id="3.40.50.1580">
    <property type="entry name" value="Nucleoside phosphorylase domain"/>
    <property type="match status" value="1"/>
</dbReference>
<dbReference type="RefSeq" id="WP_071649851.1">
    <property type="nucleotide sequence ID" value="NZ_CP017962.1"/>
</dbReference>
<feature type="domain" description="Nucleoside phosphorylase" evidence="6">
    <location>
        <begin position="44"/>
        <end position="283"/>
    </location>
</feature>
<dbReference type="EC" id="3.2.2.9" evidence="2"/>
<reference evidence="7 8" key="1">
    <citation type="submission" date="2016-11" db="EMBL/GenBank/DDBJ databases">
        <title>Complete genome sequencing of Virgibacillus halodenitrificans PDB-F2.</title>
        <authorList>
            <person name="Sun Z."/>
            <person name="Zhou Y."/>
            <person name="Li H."/>
        </authorList>
    </citation>
    <scope>NUCLEOTIDE SEQUENCE [LARGE SCALE GENOMIC DNA]</scope>
    <source>
        <strain evidence="7 8">PDB-F2</strain>
    </source>
</reference>
<evidence type="ECO:0000256" key="3">
    <source>
        <dbReference type="ARBA" id="ARBA00022605"/>
    </source>
</evidence>
<keyword evidence="3" id="KW-0028">Amino-acid biosynthesis</keyword>
<dbReference type="Pfam" id="PF01048">
    <property type="entry name" value="PNP_UDP_1"/>
    <property type="match status" value="1"/>
</dbReference>
<dbReference type="Proteomes" id="UP000182945">
    <property type="component" value="Chromosome"/>
</dbReference>
<dbReference type="PROSITE" id="PS51257">
    <property type="entry name" value="PROKAR_LIPOPROTEIN"/>
    <property type="match status" value="1"/>
</dbReference>
<dbReference type="SUPFAM" id="SSF53167">
    <property type="entry name" value="Purine and uridine phosphorylases"/>
    <property type="match status" value="1"/>
</dbReference>
<proteinExistence type="predicted"/>
<accession>A0AAC9NMU6</accession>
<evidence type="ECO:0000256" key="4">
    <source>
        <dbReference type="ARBA" id="ARBA00022801"/>
    </source>
</evidence>
<gene>
    <name evidence="7" type="ORF">BME96_18230</name>
</gene>
<evidence type="ECO:0000256" key="2">
    <source>
        <dbReference type="ARBA" id="ARBA00011974"/>
    </source>
</evidence>
<evidence type="ECO:0000259" key="6">
    <source>
        <dbReference type="Pfam" id="PF01048"/>
    </source>
</evidence>
<evidence type="ECO:0000313" key="7">
    <source>
        <dbReference type="EMBL" id="APC50021.1"/>
    </source>
</evidence>
<dbReference type="InterPro" id="IPR035994">
    <property type="entry name" value="Nucleoside_phosphorylase_sf"/>
</dbReference>
<comment type="pathway">
    <text evidence="1">Amino-acid biosynthesis; L-methionine biosynthesis via salvage pathway; S-methyl-5-thio-alpha-D-ribose 1-phosphate from S-methyl-5'-thioadenosine (hydrolase route): step 1/2.</text>
</comment>
<dbReference type="PANTHER" id="PTHR46832">
    <property type="entry name" value="5'-METHYLTHIOADENOSINE/S-ADENOSYLHOMOCYSTEINE NUCLEOSIDASE"/>
    <property type="match status" value="1"/>
</dbReference>
<dbReference type="GO" id="GO:0019284">
    <property type="term" value="P:L-methionine salvage from S-adenosylmethionine"/>
    <property type="evidence" value="ECO:0007669"/>
    <property type="project" value="TreeGrafter"/>
</dbReference>
<dbReference type="AlphaFoldDB" id="A0AAC9NMU6"/>
<keyword evidence="4" id="KW-0378">Hydrolase</keyword>
<dbReference type="InterPro" id="IPR000845">
    <property type="entry name" value="Nucleoside_phosphorylase_d"/>
</dbReference>
<dbReference type="EMBL" id="CP017962">
    <property type="protein sequence ID" value="APC50021.1"/>
    <property type="molecule type" value="Genomic_DNA"/>
</dbReference>
<dbReference type="GO" id="GO:0009164">
    <property type="term" value="P:nucleoside catabolic process"/>
    <property type="evidence" value="ECO:0007669"/>
    <property type="project" value="InterPro"/>
</dbReference>
<dbReference type="InterPro" id="IPR010049">
    <property type="entry name" value="MTA_SAH_Nsdase"/>
</dbReference>
<dbReference type="GO" id="GO:0019509">
    <property type="term" value="P:L-methionine salvage from methylthioadenosine"/>
    <property type="evidence" value="ECO:0007669"/>
    <property type="project" value="InterPro"/>
</dbReference>
<keyword evidence="5" id="KW-0486">Methionine biosynthesis</keyword>
<evidence type="ECO:0000256" key="5">
    <source>
        <dbReference type="ARBA" id="ARBA00023167"/>
    </source>
</evidence>
<dbReference type="GO" id="GO:0005829">
    <property type="term" value="C:cytosol"/>
    <property type="evidence" value="ECO:0007669"/>
    <property type="project" value="TreeGrafter"/>
</dbReference>
<dbReference type="PANTHER" id="PTHR46832:SF1">
    <property type="entry name" value="5'-METHYLTHIOADENOSINE_S-ADENOSYLHOMOCYSTEINE NUCLEOSIDASE"/>
    <property type="match status" value="1"/>
</dbReference>